<gene>
    <name evidence="2" type="ORF">BSL78_21842</name>
</gene>
<reference evidence="2 3" key="1">
    <citation type="journal article" date="2017" name="PLoS Biol.">
        <title>The sea cucumber genome provides insights into morphological evolution and visceral regeneration.</title>
        <authorList>
            <person name="Zhang X."/>
            <person name="Sun L."/>
            <person name="Yuan J."/>
            <person name="Sun Y."/>
            <person name="Gao Y."/>
            <person name="Zhang L."/>
            <person name="Li S."/>
            <person name="Dai H."/>
            <person name="Hamel J.F."/>
            <person name="Liu C."/>
            <person name="Yu Y."/>
            <person name="Liu S."/>
            <person name="Lin W."/>
            <person name="Guo K."/>
            <person name="Jin S."/>
            <person name="Xu P."/>
            <person name="Storey K.B."/>
            <person name="Huan P."/>
            <person name="Zhang T."/>
            <person name="Zhou Y."/>
            <person name="Zhang J."/>
            <person name="Lin C."/>
            <person name="Li X."/>
            <person name="Xing L."/>
            <person name="Huo D."/>
            <person name="Sun M."/>
            <person name="Wang L."/>
            <person name="Mercier A."/>
            <person name="Li F."/>
            <person name="Yang H."/>
            <person name="Xiang J."/>
        </authorList>
    </citation>
    <scope>NUCLEOTIDE SEQUENCE [LARGE SCALE GENOMIC DNA]</scope>
    <source>
        <strain evidence="2">Shaxun</strain>
        <tissue evidence="2">Muscle</tissue>
    </source>
</reference>
<dbReference type="SUPFAM" id="SSF47769">
    <property type="entry name" value="SAM/Pointed domain"/>
    <property type="match status" value="1"/>
</dbReference>
<dbReference type="Gene3D" id="1.10.150.50">
    <property type="entry name" value="Transcription Factor, Ets-1"/>
    <property type="match status" value="1"/>
</dbReference>
<accession>A0A2G8JZZ4</accession>
<proteinExistence type="predicted"/>
<dbReference type="EMBL" id="MRZV01001030">
    <property type="protein sequence ID" value="PIK41312.1"/>
    <property type="molecule type" value="Genomic_DNA"/>
</dbReference>
<dbReference type="PROSITE" id="PS50105">
    <property type="entry name" value="SAM_DOMAIN"/>
    <property type="match status" value="1"/>
</dbReference>
<evidence type="ECO:0000259" key="1">
    <source>
        <dbReference type="PROSITE" id="PS50105"/>
    </source>
</evidence>
<keyword evidence="3" id="KW-1185">Reference proteome</keyword>
<evidence type="ECO:0000313" key="2">
    <source>
        <dbReference type="EMBL" id="PIK41312.1"/>
    </source>
</evidence>
<feature type="domain" description="SAM" evidence="1">
    <location>
        <begin position="4"/>
        <end position="47"/>
    </location>
</feature>
<sequence>MKSWSAEEVASWLVDNGFKVNDMDNFLENGIDGALLSDLNDRMIADLFPKSIKKQVQFRRLLAVTSEVEDDAAESQVESYPTGVQYKEVCGRVITKYPFLKDRSTSGYDLMHESLKNKMKKERLTLVDDEEVQRKKAKFGRKGIAPQARVSTDKIVKVKRSDCSIKVGSGVLIISDALYSKYQDQFPPQSEAVQQFLMACVCQPPHPQMSSTSHASPRSYGTMCSGLGKYIFPVARGYLGLHSDYQGIGEGSPSG</sequence>
<organism evidence="2 3">
    <name type="scientific">Stichopus japonicus</name>
    <name type="common">Sea cucumber</name>
    <dbReference type="NCBI Taxonomy" id="307972"/>
    <lineage>
        <taxon>Eukaryota</taxon>
        <taxon>Metazoa</taxon>
        <taxon>Echinodermata</taxon>
        <taxon>Eleutherozoa</taxon>
        <taxon>Echinozoa</taxon>
        <taxon>Holothuroidea</taxon>
        <taxon>Aspidochirotacea</taxon>
        <taxon>Aspidochirotida</taxon>
        <taxon>Stichopodidae</taxon>
        <taxon>Apostichopus</taxon>
    </lineage>
</organism>
<dbReference type="InterPro" id="IPR042812">
    <property type="entry name" value="SAMD3"/>
</dbReference>
<evidence type="ECO:0000313" key="3">
    <source>
        <dbReference type="Proteomes" id="UP000230750"/>
    </source>
</evidence>
<dbReference type="PANTHER" id="PTHR47302">
    <property type="entry name" value="STERILE ALPHA MOTIF DOMAIN-CONTAINING PROTEIN 3"/>
    <property type="match status" value="1"/>
</dbReference>
<dbReference type="AlphaFoldDB" id="A0A2G8JZZ4"/>
<dbReference type="InterPro" id="IPR001660">
    <property type="entry name" value="SAM"/>
</dbReference>
<protein>
    <recommendedName>
        <fullName evidence="1">SAM domain-containing protein</fullName>
    </recommendedName>
</protein>
<dbReference type="OrthoDB" id="10049949at2759"/>
<dbReference type="InterPro" id="IPR013761">
    <property type="entry name" value="SAM/pointed_sf"/>
</dbReference>
<dbReference type="PANTHER" id="PTHR47302:SF1">
    <property type="entry name" value="STERILE ALPHA MOTIF DOMAIN-CONTAINING PROTEIN 3"/>
    <property type="match status" value="1"/>
</dbReference>
<comment type="caution">
    <text evidence="2">The sequence shown here is derived from an EMBL/GenBank/DDBJ whole genome shotgun (WGS) entry which is preliminary data.</text>
</comment>
<name>A0A2G8JZZ4_STIJA</name>
<dbReference type="Proteomes" id="UP000230750">
    <property type="component" value="Unassembled WGS sequence"/>
</dbReference>